<keyword evidence="3 7" id="KW-0812">Transmembrane</keyword>
<name>A0A5J4STX7_9ZZZZ</name>
<comment type="subcellular location">
    <subcellularLocation>
        <location evidence="1">Cell membrane</location>
        <topology evidence="1">Multi-pass membrane protein</topology>
    </subcellularLocation>
</comment>
<dbReference type="GO" id="GO:0008360">
    <property type="term" value="P:regulation of cell shape"/>
    <property type="evidence" value="ECO:0007669"/>
    <property type="project" value="UniProtKB-KW"/>
</dbReference>
<keyword evidence="6 7" id="KW-0472">Membrane</keyword>
<evidence type="ECO:0000256" key="1">
    <source>
        <dbReference type="ARBA" id="ARBA00004651"/>
    </source>
</evidence>
<accession>A0A5J4STX7</accession>
<organism evidence="8">
    <name type="scientific">termite gut metagenome</name>
    <dbReference type="NCBI Taxonomy" id="433724"/>
    <lineage>
        <taxon>unclassified sequences</taxon>
        <taxon>metagenomes</taxon>
        <taxon>organismal metagenomes</taxon>
    </lineage>
</organism>
<gene>
    <name evidence="8" type="ORF">EZS27_003009</name>
</gene>
<protein>
    <recommendedName>
        <fullName evidence="9">Rod shape-determining protein MreD</fullName>
    </recommendedName>
</protein>
<feature type="transmembrane region" description="Helical" evidence="7">
    <location>
        <begin position="143"/>
        <end position="161"/>
    </location>
</feature>
<dbReference type="AlphaFoldDB" id="A0A5J4STX7"/>
<feature type="transmembrane region" description="Helical" evidence="7">
    <location>
        <begin position="12"/>
        <end position="43"/>
    </location>
</feature>
<evidence type="ECO:0008006" key="9">
    <source>
        <dbReference type="Google" id="ProtNLM"/>
    </source>
</evidence>
<keyword evidence="2" id="KW-1003">Cell membrane</keyword>
<sequence length="168" mass="19113">MIIFTYIFRLIWFTTLILIQVLICNHICIGGYATPFLYIYFILKLDSSTSRNSLMFWAFSLGFVIDLFSNTLGMNTIAIVLLAFLRPFILRLFVLRDNTGIGIPSARTMGRVSFNKYIATCVLLHHSVLLTIEFFSFSGIGGLFLRILAGSLLTFIFIMAVDSIRKKE</sequence>
<evidence type="ECO:0000256" key="2">
    <source>
        <dbReference type="ARBA" id="ARBA00022475"/>
    </source>
</evidence>
<evidence type="ECO:0000256" key="6">
    <source>
        <dbReference type="ARBA" id="ARBA00023136"/>
    </source>
</evidence>
<evidence type="ECO:0000313" key="8">
    <source>
        <dbReference type="EMBL" id="KAA6349584.1"/>
    </source>
</evidence>
<evidence type="ECO:0000256" key="5">
    <source>
        <dbReference type="ARBA" id="ARBA00022989"/>
    </source>
</evidence>
<keyword evidence="5 7" id="KW-1133">Transmembrane helix</keyword>
<evidence type="ECO:0000256" key="4">
    <source>
        <dbReference type="ARBA" id="ARBA00022960"/>
    </source>
</evidence>
<evidence type="ECO:0000256" key="3">
    <source>
        <dbReference type="ARBA" id="ARBA00022692"/>
    </source>
</evidence>
<feature type="transmembrane region" description="Helical" evidence="7">
    <location>
        <begin position="117"/>
        <end position="137"/>
    </location>
</feature>
<reference evidence="8" key="1">
    <citation type="submission" date="2019-03" db="EMBL/GenBank/DDBJ databases">
        <title>Single cell metagenomics reveals metabolic interactions within the superorganism composed of flagellate Streblomastix strix and complex community of Bacteroidetes bacteria on its surface.</title>
        <authorList>
            <person name="Treitli S.C."/>
            <person name="Kolisko M."/>
            <person name="Husnik F."/>
            <person name="Keeling P."/>
            <person name="Hampl V."/>
        </authorList>
    </citation>
    <scope>NUCLEOTIDE SEQUENCE</scope>
    <source>
        <strain evidence="8">STM</strain>
    </source>
</reference>
<dbReference type="EMBL" id="SNRY01000044">
    <property type="protein sequence ID" value="KAA6349584.1"/>
    <property type="molecule type" value="Genomic_DNA"/>
</dbReference>
<dbReference type="InterPro" id="IPR007227">
    <property type="entry name" value="Cell_shape_determining_MreD"/>
</dbReference>
<feature type="transmembrane region" description="Helical" evidence="7">
    <location>
        <begin position="55"/>
        <end position="85"/>
    </location>
</feature>
<keyword evidence="4" id="KW-0133">Cell shape</keyword>
<dbReference type="GO" id="GO:0005886">
    <property type="term" value="C:plasma membrane"/>
    <property type="evidence" value="ECO:0007669"/>
    <property type="project" value="UniProtKB-SubCell"/>
</dbReference>
<proteinExistence type="predicted"/>
<dbReference type="NCBIfam" id="TIGR03426">
    <property type="entry name" value="shape_MreD"/>
    <property type="match status" value="1"/>
</dbReference>
<evidence type="ECO:0000256" key="7">
    <source>
        <dbReference type="SAM" id="Phobius"/>
    </source>
</evidence>
<comment type="caution">
    <text evidence="8">The sequence shown here is derived from an EMBL/GenBank/DDBJ whole genome shotgun (WGS) entry which is preliminary data.</text>
</comment>